<dbReference type="AlphaFoldDB" id="A0A0R2D6K5"/>
<dbReference type="InterPro" id="IPR011126">
    <property type="entry name" value="Hpr_kin/Pase_Hpr_N"/>
</dbReference>
<evidence type="ECO:0000256" key="5">
    <source>
        <dbReference type="ARBA" id="ARBA00022527"/>
    </source>
</evidence>
<dbReference type="EC" id="2.7.4.-" evidence="16"/>
<feature type="domain" description="HPr kinase/phosphorylase C-terminal" evidence="19">
    <location>
        <begin position="132"/>
        <end position="300"/>
    </location>
</feature>
<evidence type="ECO:0000256" key="16">
    <source>
        <dbReference type="HAMAP-Rule" id="MF_01249"/>
    </source>
</evidence>
<evidence type="ECO:0000313" key="20">
    <source>
        <dbReference type="EMBL" id="KRM98858.1"/>
    </source>
</evidence>
<dbReference type="Gene3D" id="3.40.50.300">
    <property type="entry name" value="P-loop containing nucleotide triphosphate hydrolases"/>
    <property type="match status" value="1"/>
</dbReference>
<evidence type="ECO:0000256" key="15">
    <source>
        <dbReference type="ARBA" id="ARBA00047657"/>
    </source>
</evidence>
<protein>
    <recommendedName>
        <fullName evidence="4 16">HPr kinase/phosphorylase</fullName>
        <shortName evidence="16">HPrK/P</shortName>
        <ecNumber evidence="16">2.7.11.-</ecNumber>
        <ecNumber evidence="16">2.7.4.-</ecNumber>
    </recommendedName>
    <alternativeName>
        <fullName evidence="14 16">HPr(Ser) kinase/phosphorylase</fullName>
    </alternativeName>
</protein>
<dbReference type="GO" id="GO:0004712">
    <property type="term" value="F:protein serine/threonine/tyrosine kinase activity"/>
    <property type="evidence" value="ECO:0007669"/>
    <property type="project" value="UniProtKB-UniRule"/>
</dbReference>
<dbReference type="Gene3D" id="3.40.1390.20">
    <property type="entry name" value="HprK N-terminal domain-like"/>
    <property type="match status" value="1"/>
</dbReference>
<comment type="similarity">
    <text evidence="3 16">Belongs to the HPrK/P family.</text>
</comment>
<dbReference type="GO" id="GO:0006109">
    <property type="term" value="P:regulation of carbohydrate metabolic process"/>
    <property type="evidence" value="ECO:0007669"/>
    <property type="project" value="UniProtKB-UniRule"/>
</dbReference>
<gene>
    <name evidence="16" type="primary">hprK</name>
    <name evidence="20" type="ORF">FC24_GL000812</name>
</gene>
<evidence type="ECO:0000256" key="3">
    <source>
        <dbReference type="ARBA" id="ARBA00006883"/>
    </source>
</evidence>
<dbReference type="InterPro" id="IPR003755">
    <property type="entry name" value="HPr(Ser)_kin/Pase"/>
</dbReference>
<accession>A0A0R2D6K5</accession>
<evidence type="ECO:0000256" key="6">
    <source>
        <dbReference type="ARBA" id="ARBA00022679"/>
    </source>
</evidence>
<comment type="subunit">
    <text evidence="16">Homohexamer.</text>
</comment>
<evidence type="ECO:0000313" key="21">
    <source>
        <dbReference type="Proteomes" id="UP000051638"/>
    </source>
</evidence>
<comment type="caution">
    <text evidence="20">The sequence shown here is derived from an EMBL/GenBank/DDBJ whole genome shotgun (WGS) entry which is preliminary data.</text>
</comment>
<feature type="active site" evidence="16">
    <location>
        <position position="245"/>
    </location>
</feature>
<feature type="domain" description="HPr(Ser) kinase/phosphorylase N-terminal" evidence="18">
    <location>
        <begin position="5"/>
        <end position="129"/>
    </location>
</feature>
<keyword evidence="12 16" id="KW-0511">Multifunctional enzyme</keyword>
<comment type="miscellaneous">
    <text evidence="16">Both phosphorylation and phosphorolysis are carried out by the same active site and suggest a common mechanism for both reactions.</text>
</comment>
<dbReference type="RefSeq" id="WP_057873558.1">
    <property type="nucleotide sequence ID" value="NZ_AYYI01000023.1"/>
</dbReference>
<comment type="catalytic activity">
    <reaction evidence="1 16">
        <text>[HPr protein]-L-serine + ATP = [HPr protein]-O-phospho-L-serine + ADP + H(+)</text>
        <dbReference type="Rhea" id="RHEA:46600"/>
        <dbReference type="Rhea" id="RHEA-COMP:11602"/>
        <dbReference type="Rhea" id="RHEA-COMP:11603"/>
        <dbReference type="ChEBI" id="CHEBI:15378"/>
        <dbReference type="ChEBI" id="CHEBI:29999"/>
        <dbReference type="ChEBI" id="CHEBI:30616"/>
        <dbReference type="ChEBI" id="CHEBI:83421"/>
        <dbReference type="ChEBI" id="CHEBI:456216"/>
    </reaction>
</comment>
<evidence type="ECO:0000256" key="11">
    <source>
        <dbReference type="ARBA" id="ARBA00022842"/>
    </source>
</evidence>
<feature type="active site" evidence="16">
    <location>
        <position position="161"/>
    </location>
</feature>
<feature type="region of interest" description="Important for the catalytic mechanism of both phosphorylation and dephosphorylation" evidence="16">
    <location>
        <begin position="203"/>
        <end position="212"/>
    </location>
</feature>
<dbReference type="GO" id="GO:0005524">
    <property type="term" value="F:ATP binding"/>
    <property type="evidence" value="ECO:0007669"/>
    <property type="project" value="UniProtKB-UniRule"/>
</dbReference>
<evidence type="ECO:0000259" key="18">
    <source>
        <dbReference type="Pfam" id="PF02603"/>
    </source>
</evidence>
<reference evidence="20 21" key="1">
    <citation type="journal article" date="2015" name="Genome Announc.">
        <title>Expanding the biotechnology potential of lactobacilli through comparative genomics of 213 strains and associated genera.</title>
        <authorList>
            <person name="Sun Z."/>
            <person name="Harris H.M."/>
            <person name="McCann A."/>
            <person name="Guo C."/>
            <person name="Argimon S."/>
            <person name="Zhang W."/>
            <person name="Yang X."/>
            <person name="Jeffery I.B."/>
            <person name="Cooney J.C."/>
            <person name="Kagawa T.F."/>
            <person name="Liu W."/>
            <person name="Song Y."/>
            <person name="Salvetti E."/>
            <person name="Wrobel A."/>
            <person name="Rasinkangas P."/>
            <person name="Parkhill J."/>
            <person name="Rea M.C."/>
            <person name="O'Sullivan O."/>
            <person name="Ritari J."/>
            <person name="Douillard F.P."/>
            <person name="Paul Ross R."/>
            <person name="Yang R."/>
            <person name="Briner A.E."/>
            <person name="Felis G.E."/>
            <person name="de Vos W.M."/>
            <person name="Barrangou R."/>
            <person name="Klaenhammer T.R."/>
            <person name="Caufield P.W."/>
            <person name="Cui Y."/>
            <person name="Zhang H."/>
            <person name="O'Toole P.W."/>
        </authorList>
    </citation>
    <scope>NUCLEOTIDE SEQUENCE [LARGE SCALE GENOMIC DNA]</scope>
    <source>
        <strain evidence="20 21">DSM 20253</strain>
    </source>
</reference>
<keyword evidence="10 16" id="KW-0067">ATP-binding</keyword>
<comment type="domain">
    <text evidence="16">The Walker A ATP-binding motif also binds Pi and PPi.</text>
</comment>
<evidence type="ECO:0000256" key="17">
    <source>
        <dbReference type="SAM" id="MobiDB-lite"/>
    </source>
</evidence>
<dbReference type="GO" id="GO:0000155">
    <property type="term" value="F:phosphorelay sensor kinase activity"/>
    <property type="evidence" value="ECO:0007669"/>
    <property type="project" value="InterPro"/>
</dbReference>
<dbReference type="PANTHER" id="PTHR30305:SF1">
    <property type="entry name" value="HPR KINASE_PHOSPHORYLASE"/>
    <property type="match status" value="1"/>
</dbReference>
<dbReference type="OrthoDB" id="9778803at2"/>
<evidence type="ECO:0000256" key="10">
    <source>
        <dbReference type="ARBA" id="ARBA00022840"/>
    </source>
</evidence>
<evidence type="ECO:0000256" key="9">
    <source>
        <dbReference type="ARBA" id="ARBA00022777"/>
    </source>
</evidence>
<comment type="function">
    <text evidence="16">Catalyzes the ATP- as well as the pyrophosphate-dependent phosphorylation of a specific serine residue in HPr, a phosphocarrier protein of the phosphoenolpyruvate-dependent sugar phosphotransferase system (PTS). HprK/P also catalyzes the pyrophosphate-producing, inorganic phosphate-dependent dephosphorylation (phosphorolysis) of seryl-phosphorylated HPr (P-Ser-HPr). The two antagonistic activities of HprK/P are regulated by several intracellular metabolites, which change their concentration in response to the absence or presence of rapidly metabolisable carbon sources (glucose, fructose, etc.) in the growth medium. Therefore, by controlling the phosphorylation state of HPr, HPrK/P is a sensor enzyme that plays a major role in the regulation of carbon metabolism and sugar transport: it mediates carbon catabolite repression (CCR), and regulates PTS-catalyzed carbohydrate uptake and inducer exclusion.</text>
</comment>
<dbReference type="FunFam" id="3.40.50.300:FF:000174">
    <property type="entry name" value="HPr kinase/phosphorylase"/>
    <property type="match status" value="1"/>
</dbReference>
<feature type="binding site" evidence="16">
    <location>
        <position position="204"/>
    </location>
    <ligand>
        <name>Mg(2+)</name>
        <dbReference type="ChEBI" id="CHEBI:18420"/>
    </ligand>
</feature>
<evidence type="ECO:0000256" key="14">
    <source>
        <dbReference type="ARBA" id="ARBA00033012"/>
    </source>
</evidence>
<feature type="region of interest" description="Important for the catalytic mechanism of dephosphorylation" evidence="16">
    <location>
        <begin position="266"/>
        <end position="271"/>
    </location>
</feature>
<evidence type="ECO:0000256" key="13">
    <source>
        <dbReference type="ARBA" id="ARBA00023277"/>
    </source>
</evidence>
<dbReference type="Pfam" id="PF07475">
    <property type="entry name" value="Hpr_kinase_C"/>
    <property type="match status" value="1"/>
</dbReference>
<dbReference type="STRING" id="1423796.FC24_GL000812"/>
<keyword evidence="6 16" id="KW-0808">Transferase</keyword>
<evidence type="ECO:0000256" key="1">
    <source>
        <dbReference type="ARBA" id="ARBA00001120"/>
    </source>
</evidence>
<evidence type="ECO:0000256" key="7">
    <source>
        <dbReference type="ARBA" id="ARBA00022723"/>
    </source>
</evidence>
<dbReference type="SUPFAM" id="SSF53795">
    <property type="entry name" value="PEP carboxykinase-like"/>
    <property type="match status" value="1"/>
</dbReference>
<comment type="catalytic activity">
    <reaction evidence="15 16">
        <text>[HPr protein]-O-phospho-L-serine + phosphate + H(+) = [HPr protein]-L-serine + diphosphate</text>
        <dbReference type="Rhea" id="RHEA:46604"/>
        <dbReference type="Rhea" id="RHEA-COMP:11602"/>
        <dbReference type="Rhea" id="RHEA-COMP:11603"/>
        <dbReference type="ChEBI" id="CHEBI:15378"/>
        <dbReference type="ChEBI" id="CHEBI:29999"/>
        <dbReference type="ChEBI" id="CHEBI:33019"/>
        <dbReference type="ChEBI" id="CHEBI:43474"/>
        <dbReference type="ChEBI" id="CHEBI:83421"/>
    </reaction>
</comment>
<keyword evidence="5 16" id="KW-0723">Serine/threonine-protein kinase</keyword>
<name>A0A0R2D6K5_9LACO</name>
<organism evidence="20 21">
    <name type="scientific">Loigolactobacillus rennini DSM 20253</name>
    <dbReference type="NCBI Taxonomy" id="1423796"/>
    <lineage>
        <taxon>Bacteria</taxon>
        <taxon>Bacillati</taxon>
        <taxon>Bacillota</taxon>
        <taxon>Bacilli</taxon>
        <taxon>Lactobacillales</taxon>
        <taxon>Lactobacillaceae</taxon>
        <taxon>Loigolactobacillus</taxon>
    </lineage>
</organism>
<keyword evidence="21" id="KW-1185">Reference proteome</keyword>
<feature type="binding site" evidence="16">
    <location>
        <begin position="155"/>
        <end position="162"/>
    </location>
    <ligand>
        <name>ATP</name>
        <dbReference type="ChEBI" id="CHEBI:30616"/>
    </ligand>
</feature>
<evidence type="ECO:0000259" key="19">
    <source>
        <dbReference type="Pfam" id="PF07475"/>
    </source>
</evidence>
<evidence type="ECO:0000256" key="12">
    <source>
        <dbReference type="ARBA" id="ARBA00023268"/>
    </source>
</evidence>
<dbReference type="Pfam" id="PF02603">
    <property type="entry name" value="Hpr_kinase_N"/>
    <property type="match status" value="1"/>
</dbReference>
<dbReference type="GO" id="GO:0004674">
    <property type="term" value="F:protein serine/threonine kinase activity"/>
    <property type="evidence" value="ECO:0007669"/>
    <property type="project" value="UniProtKB-KW"/>
</dbReference>
<feature type="active site" evidence="16">
    <location>
        <position position="140"/>
    </location>
</feature>
<sequence length="332" mass="36797">MVQSVKVNELVEQAHLTVYAGADFLNRRLITVSDISRPGLELTGYFNYYPHERVQLFGRTEISFTKKMTPEERLMIFRRMCGSDTPAFIISRSLPAPKEMLQAAKEAKIPILGSKLATTRLSSLMTDYLEGRLAERRSIHGVLVDIYGIGVLITGASGVGKSETALELVKRGHRLIADDRVEVYEQDEQTLIGEAPAILRHLLEIRGIGIIDVMNLFGAGAVRSATPIQVVMHLETWTDDKKFDRLGNGEKTMQIFNVKLPEITIPVKIGRNLAIIIEVAAMNYRAKAMGYDAAKTFESNLQQLIEKNSLEDEASDALPNSPADPKKDGGKA</sequence>
<dbReference type="PANTHER" id="PTHR30305">
    <property type="entry name" value="PROTEIN YJDM-RELATED"/>
    <property type="match status" value="1"/>
</dbReference>
<keyword evidence="11 16" id="KW-0460">Magnesium</keyword>
<dbReference type="GO" id="GO:0000287">
    <property type="term" value="F:magnesium ion binding"/>
    <property type="evidence" value="ECO:0007669"/>
    <property type="project" value="UniProtKB-UniRule"/>
</dbReference>
<keyword evidence="7 16" id="KW-0479">Metal-binding</keyword>
<dbReference type="EC" id="2.7.11.-" evidence="16"/>
<feature type="active site" description="Proton acceptor; for phosphorylation activity. Proton donor; for dephosphorylation activity" evidence="16">
    <location>
        <position position="179"/>
    </location>
</feature>
<dbReference type="PATRIC" id="fig|1423796.3.peg.830"/>
<keyword evidence="9 16" id="KW-0418">Kinase</keyword>
<evidence type="ECO:0000256" key="8">
    <source>
        <dbReference type="ARBA" id="ARBA00022741"/>
    </source>
</evidence>
<comment type="cofactor">
    <cofactor evidence="2 16">
        <name>Mg(2+)</name>
        <dbReference type="ChEBI" id="CHEBI:18420"/>
    </cofactor>
</comment>
<keyword evidence="8 16" id="KW-0547">Nucleotide-binding</keyword>
<dbReference type="EMBL" id="AYYI01000023">
    <property type="protein sequence ID" value="KRM98858.1"/>
    <property type="molecule type" value="Genomic_DNA"/>
</dbReference>
<dbReference type="InterPro" id="IPR011104">
    <property type="entry name" value="Hpr_kin/Pase_C"/>
</dbReference>
<dbReference type="InterPro" id="IPR027417">
    <property type="entry name" value="P-loop_NTPase"/>
</dbReference>
<feature type="binding site" evidence="16">
    <location>
        <position position="162"/>
    </location>
    <ligand>
        <name>Mg(2+)</name>
        <dbReference type="ChEBI" id="CHEBI:18420"/>
    </ligand>
</feature>
<dbReference type="HAMAP" id="MF_01249">
    <property type="entry name" value="HPr_kinase"/>
    <property type="match status" value="1"/>
</dbReference>
<evidence type="ECO:0000256" key="2">
    <source>
        <dbReference type="ARBA" id="ARBA00001946"/>
    </source>
</evidence>
<dbReference type="CDD" id="cd01918">
    <property type="entry name" value="HprK_C"/>
    <property type="match status" value="1"/>
</dbReference>
<evidence type="ECO:0000256" key="4">
    <source>
        <dbReference type="ARBA" id="ARBA00018922"/>
    </source>
</evidence>
<dbReference type="InterPro" id="IPR028979">
    <property type="entry name" value="Ser_kin/Pase_Hpr-like_N_sf"/>
</dbReference>
<feature type="region of interest" description="Disordered" evidence="17">
    <location>
        <begin position="308"/>
        <end position="332"/>
    </location>
</feature>
<dbReference type="SUPFAM" id="SSF75138">
    <property type="entry name" value="HprK N-terminal domain-like"/>
    <property type="match status" value="1"/>
</dbReference>
<dbReference type="NCBIfam" id="TIGR00679">
    <property type="entry name" value="hpr-ser"/>
    <property type="match status" value="1"/>
</dbReference>
<keyword evidence="13 16" id="KW-0119">Carbohydrate metabolism</keyword>
<dbReference type="Proteomes" id="UP000051638">
    <property type="component" value="Unassembled WGS sequence"/>
</dbReference>
<proteinExistence type="inferred from homology"/>